<dbReference type="Gene3D" id="1.25.40.20">
    <property type="entry name" value="Ankyrin repeat-containing domain"/>
    <property type="match status" value="2"/>
</dbReference>
<keyword evidence="1 6" id="KW-0547">Nucleotide-binding</keyword>
<evidence type="ECO:0000256" key="4">
    <source>
        <dbReference type="ARBA" id="ARBA00022840"/>
    </source>
</evidence>
<evidence type="ECO:0000313" key="10">
    <source>
        <dbReference type="EMBL" id="KAK9807285.1"/>
    </source>
</evidence>
<name>A0AAW1PBY9_9CHLO</name>
<dbReference type="Gene3D" id="1.10.10.160">
    <property type="match status" value="1"/>
</dbReference>
<accession>A0AAW1PBY9</accession>
<evidence type="ECO:0000259" key="9">
    <source>
        <dbReference type="PROSITE" id="PS51198"/>
    </source>
</evidence>
<feature type="binding site" evidence="6">
    <location>
        <begin position="1560"/>
        <end position="1567"/>
    </location>
    <ligand>
        <name>ATP</name>
        <dbReference type="ChEBI" id="CHEBI:30616"/>
    </ligand>
</feature>
<dbReference type="InterPro" id="IPR014016">
    <property type="entry name" value="UvrD-like_ATP-bd"/>
</dbReference>
<comment type="caution">
    <text evidence="10">The sequence shown here is derived from an EMBL/GenBank/DDBJ whole genome shotgun (WGS) entry which is preliminary data.</text>
</comment>
<keyword evidence="3 6" id="KW-0347">Helicase</keyword>
<feature type="coiled-coil region" evidence="7">
    <location>
        <begin position="3359"/>
        <end position="3388"/>
    </location>
</feature>
<feature type="compositionally biased region" description="Low complexity" evidence="8">
    <location>
        <begin position="3635"/>
        <end position="3651"/>
    </location>
</feature>
<sequence>MSHLISAGSPLSSVKNSARCSSQAANFRQRHFLRLSQCDSSPGGREKQRLAACWIDESRSGSSGTFDASNMRVLLRGPLPVWSKLQVRPPAPAPEAGPFSAFFPSPEVQKAPRLNVPQLMSDIKSILKYHNGAAQASQILAMSRPFTQDDAKEMIWRAVAIHCNLELLKVVLNEWTELPVAARDTWTQIIQPLSLLGVEGRRDSATKLPHCLVQLETLGINQSDVLDILVFMMDYHADSIVTLVDVSPKDPDLWLNPLALAVHLGCSKEVMYACASKEHPLSWRHRTSGQRSADGGQSALQLLQMRMDQARLSHNHLEHDKYGSAYTVISSYDRQAREKEMPANENKRQREHRVRQEAAQRAAAEKEAKRQRQEHEAIMEAQREQERLKISKGAQSVLDDVQTTVRNCETTSELRAALKRLGSLCKENAHGIFNPGESIAKESMEMLKEAAWEAATGRKDMNIVNTLDKFMRTLPDHLRFTWQRMQVSKQQGNKQLTHVLEKAFTEDILDVFCAILKLDHMLICKLSEAPMARAVWKRYPIEWFQAMLSPCLEHREAGVDEIFAQSNNLRTAISEAMCYERGDVVDLLLPHSNPSTLFRRRVESVDDDSAPGQQQQGSKLPPLHMNALFLALVLENRDWGFAVLKRGRDVAVIRKRAERLRQQEERMRERREAQWEAQQAGGAKGGKKGDAQQQGRGGRRAQAPEEPAEEEISHGTVQLPWLKHTKLGVGQDQTVLLKAMDVAFLDLAREIMVAGASPVEVARDDAGAFTTPLHKAIMQGDSQLVDAMLQCLRRSHGRGGEIDVLDGEGGLSSNATGLNAVTPLFRAVESSRADLVQQLLTAGAQPFALCKVEGLVSTPMHCAIENGADAYGILVIRMLDSFSNPNARKGLLNSVEDGQGHLALHKAVVWQLPAVARLLVDAGADWLQHTSLAGAHHQLRATSPLLLLVAAMQEGEGQRGSPQLQQMAREVLAHWAPLEHTARALHTDLHPDNCDVMAAWLRSNHKRTLQPFLRDRTQIQALMNTGNVVLLRLLTEFPEFVAGGTSPCSMLHLCDPPLMQALLDAGLNINTPAPATSGAKTFLLHTAVAMRSEGIPMVRFLLDHGAILDSRDADGNTALHLAINAKDKEIVEMLLQRPQAMRALKVQNDNGQTPEALLAKLKGKDFKDWLTAALEQKRCSAPAGEEDPETSTERGHRMTPEAFEEEMLDRKGQADAAEPLEVKQARMSYFLRLVPTALARAEAASAAAAAATADAVKAQVRASREATQASRLAALKPDYLPERDQPAVCTITEEDDEGRGDPAADGLLAGDVGDHDRLIEALQNLPWVYIITRDARQSWASMNWPFRRMVFKSLHRIAQGHWQADGNTARRLGHVRDLEVYRTKLTKGARIVFEVAVDYDQKSKSWREMLRLWVITLDHDKYEKELENIAESHKKSQKVRQKLELEAVKGSDVSTWSGQRLPKLFLALGGTDKGLAVEADAPAMPTPAEAKELREHFPPASAGQDTYTLLKFYNLSSELLRSVLDSMDDSVVDFPFRVSPAEQEIIELEPDPPAPMLLVGRSGTGKTTCAVFRMWARWHTFYQQSTEPFNQVFLTASATLRQQVAKAFRKLQANVLCDAEESLRLEELSRAEYHSLAGIPADAFPLFWTTKQFLRALDATLPQPFFPRKENGAMLHAEDDEGMSLDGADLLVDLNIDEWLREWDEQEEHGGMDDGRSVAPSMMTNAQAEAAQAALQASQQRRRVELSYAAFVDHIFRRLPIAKEDKGKIKASLLWQEIMSYIKGSAEAMDSPGGRLDLDGYLEVGRKRAPNFKGDTRRIVYRVYEQYEREKTRSQRYDNMDLVSHIYRALKAEGYRGTPIHNLYRDEVQDFAQAELLMDLRVCSDPNGLFYCGDTCQTIARGIGFRFTDICTLFHDEAQRRKEAGGEARARPIGVPKAPHHLKVNYRTHSGILDVAASVVDLLKIFFPQHMDNLDRERAFFEGPHPLLLSALSTEDITILLSGSDPKTSQVEFGAHQVILVRNTDAIDTLPEALQTHNSKALIMTVPQSKGLEFDDVFLVDFFKDSPASAEWRVLSGYLQELQEKNGVLPTGLPLQEVDVNESDEGHLRPLAFDARAHVLLSEELKHLYTAITRAKNNIVIFDSSPAKRAPFFHFLRRLGMARVVKGSLTTHGVDASMYGLSQSQSSSEEWCRRGVNLLENEHFGNAADAFTNADEHVWATMAAAQARLVAANSLTNLVHKKREFWLGGHDLVWAAAKADEAHRPVDLPTRRNWLTMAAKAIAYGGDVSLATQLFMDLGQHDMAVRWAQRLGGSVDTARVLAQAKRSQGEAALAEGDTAAALKLLGEACRLLRRAKDCRAAFALLQQHPQLASRAGMPDKERNEVASVAMVEAHAVGDHQTAIAASVFISDLEMRTSLLREKGYWEQLAAVTTDVREAAKILGMHGQLEAAVERLAKPLDDWRSGPCPLGPEAVKQLHNYCLKLRTPAALQKVWMLREMLPEYPYPAAAHMAHGEMLLSTAREEGKETPPAAFKSFESAHHIYKRSHNSCGRVAAFCGMMTCMADDSIVLHTRVKERAPRSKAEKIMGKYADEDAEQDTRPNHITWAIDEIGRVQVLLDALSGRSSHASSRKREEACASMQDFYGLRGTGGSRSLNSPSLTYSWYNSTFQRAQAAYSAFLEAGGTTGEWDAPKAVPEPSQKGDRLTVSMDLAAHVVIHDLLGKIQRPVIRLLNLALARVSNAQGPAGDLPPGLPIPTGSLEQEIQTLNEAARLHGEARSLCASAEPSSLVSSSQLRLLQETLSAVEGQMWKALLELLFPLAPKTGLLRDTWPKLGIGQETRMRADRSPVMQRVVRLGEWLLHTALSDARSAATGRTLTFSMWLVNVVAQRDLGSLHKAIEALDMRLSRYDKAGLLVWKGESVLDIKLLHEAAMHSLSGVPVLACQHILFFLERAWVKDTAAKNPTDPLPLQAYVSLLELCAAQALLGLGDTSFLPDNLVEVLEAHPLLHRAGGRQDARLQDSRNSVVGMKQYWRANQVAFPIVTQVVRLLYALCADLLGSPLDLSSRAHLLPQDSNAGGRSERGSAAGATAALKQTLAVRFALLGAAVVTALGVHSMEADQHKKQKLVPKGLELAAWQAVLAARKHLTDKDTESVQAHLQALGRKSKLIDRVQRLTQISAAAGFDGVREVSTLRVRAFSADIRKPASRKGHRGADRETPEQKKERQLYALLQKETQAMPTTEPAVPTSNTLEDDDLPDLVDSDCEGETPPSSRAQRSGAKPPANAQTAAKQALELLIESEVDEYDPTVDPTHRAEVQQGRLEGAAASVQRIWRTYHERAQAKAKIEGLKTLLVGKVRFLDLLRGSIARTRERLARQQQERRLAELRAQAGADARKRLSWAGAVQGMKLDNASCPFCLLPADTGTGEKGHEQIEMRNQFSVLEAAVNAPSFVPHGSRQEHRGALAAFQGYAEFYNDTLAHELEDQVLLLQELSLLQEGFTAGDAEESLKVLRLREALTKAGEGLEQTLAHIEKHRVWSEHTSLLAEPMSQHGKAMKEVQRFINRVQGLPAPTDPELQEAQAEQQRLEQQERQRQEAEDAAVAARLQEDMGQEPGPSAADAFDDWTVVETKKKSKRPSPNSKSGAGAGRAAKGQQPSRSRR</sequence>
<evidence type="ECO:0000256" key="1">
    <source>
        <dbReference type="ARBA" id="ARBA00022741"/>
    </source>
</evidence>
<feature type="repeat" description="ANK" evidence="5">
    <location>
        <begin position="1114"/>
        <end position="1137"/>
    </location>
</feature>
<evidence type="ECO:0000256" key="3">
    <source>
        <dbReference type="ARBA" id="ARBA00022806"/>
    </source>
</evidence>
<feature type="region of interest" description="Disordered" evidence="8">
    <location>
        <begin position="335"/>
        <end position="372"/>
    </location>
</feature>
<feature type="region of interest" description="Disordered" evidence="8">
    <location>
        <begin position="3567"/>
        <end position="3659"/>
    </location>
</feature>
<proteinExistence type="predicted"/>
<gene>
    <name evidence="10" type="ORF">WJX73_007725</name>
</gene>
<protein>
    <recommendedName>
        <fullName evidence="9">UvrD-like helicase ATP-binding domain-containing protein</fullName>
    </recommendedName>
</protein>
<keyword evidence="4 6" id="KW-0067">ATP-binding</keyword>
<evidence type="ECO:0000256" key="6">
    <source>
        <dbReference type="PROSITE-ProRule" id="PRU00560"/>
    </source>
</evidence>
<dbReference type="GO" id="GO:0004386">
    <property type="term" value="F:helicase activity"/>
    <property type="evidence" value="ECO:0007669"/>
    <property type="project" value="UniProtKB-UniRule"/>
</dbReference>
<organism evidence="10 11">
    <name type="scientific">Symbiochloris irregularis</name>
    <dbReference type="NCBI Taxonomy" id="706552"/>
    <lineage>
        <taxon>Eukaryota</taxon>
        <taxon>Viridiplantae</taxon>
        <taxon>Chlorophyta</taxon>
        <taxon>core chlorophytes</taxon>
        <taxon>Trebouxiophyceae</taxon>
        <taxon>Trebouxiales</taxon>
        <taxon>Trebouxiaceae</taxon>
        <taxon>Symbiochloris</taxon>
    </lineage>
</organism>
<keyword evidence="7" id="KW-0175">Coiled coil</keyword>
<dbReference type="InterPro" id="IPR027417">
    <property type="entry name" value="P-loop_NTPase"/>
</dbReference>
<dbReference type="GO" id="GO:0016787">
    <property type="term" value="F:hydrolase activity"/>
    <property type="evidence" value="ECO:0007669"/>
    <property type="project" value="UniProtKB-UniRule"/>
</dbReference>
<evidence type="ECO:0000313" key="11">
    <source>
        <dbReference type="Proteomes" id="UP001465755"/>
    </source>
</evidence>
<dbReference type="InterPro" id="IPR014017">
    <property type="entry name" value="DNA_helicase_UvrD-like_C"/>
</dbReference>
<feature type="region of interest" description="Disordered" evidence="8">
    <location>
        <begin position="1177"/>
        <end position="1199"/>
    </location>
</feature>
<keyword evidence="5" id="KW-0040">ANK repeat</keyword>
<dbReference type="SUPFAM" id="SSF48403">
    <property type="entry name" value="Ankyrin repeat"/>
    <property type="match status" value="1"/>
</dbReference>
<reference evidence="10 11" key="1">
    <citation type="journal article" date="2024" name="Nat. Commun.">
        <title>Phylogenomics reveals the evolutionary origins of lichenization in chlorophyte algae.</title>
        <authorList>
            <person name="Puginier C."/>
            <person name="Libourel C."/>
            <person name="Otte J."/>
            <person name="Skaloud P."/>
            <person name="Haon M."/>
            <person name="Grisel S."/>
            <person name="Petersen M."/>
            <person name="Berrin J.G."/>
            <person name="Delaux P.M."/>
            <person name="Dal Grande F."/>
            <person name="Keller J."/>
        </authorList>
    </citation>
    <scope>NUCLEOTIDE SEQUENCE [LARGE SCALE GENOMIC DNA]</scope>
    <source>
        <strain evidence="10 11">SAG 2036</strain>
    </source>
</reference>
<dbReference type="SMART" id="SM00248">
    <property type="entry name" value="ANK"/>
    <property type="match status" value="8"/>
</dbReference>
<evidence type="ECO:0000256" key="8">
    <source>
        <dbReference type="SAM" id="MobiDB-lite"/>
    </source>
</evidence>
<feature type="region of interest" description="Disordered" evidence="8">
    <location>
        <begin position="3234"/>
        <end position="3288"/>
    </location>
</feature>
<evidence type="ECO:0000256" key="5">
    <source>
        <dbReference type="PROSITE-ProRule" id="PRU00023"/>
    </source>
</evidence>
<feature type="region of interest" description="Disordered" evidence="8">
    <location>
        <begin position="3204"/>
        <end position="3223"/>
    </location>
</feature>
<dbReference type="PANTHER" id="PTHR21529">
    <property type="entry name" value="MAMMARY TURMOR VIRUS RECEPTOR HOMOLOG 1, 2 MTVR1, 2"/>
    <property type="match status" value="1"/>
</dbReference>
<keyword evidence="11" id="KW-1185">Reference proteome</keyword>
<dbReference type="InterPro" id="IPR036770">
    <property type="entry name" value="Ankyrin_rpt-contain_sf"/>
</dbReference>
<dbReference type="InterPro" id="IPR039904">
    <property type="entry name" value="TRANK1"/>
</dbReference>
<dbReference type="InterPro" id="IPR002110">
    <property type="entry name" value="Ankyrin_rpt"/>
</dbReference>
<dbReference type="Pfam" id="PF12796">
    <property type="entry name" value="Ank_2"/>
    <property type="match status" value="1"/>
</dbReference>
<dbReference type="PROSITE" id="PS50088">
    <property type="entry name" value="ANK_REPEAT"/>
    <property type="match status" value="1"/>
</dbReference>
<dbReference type="GO" id="GO:0005524">
    <property type="term" value="F:ATP binding"/>
    <property type="evidence" value="ECO:0007669"/>
    <property type="project" value="UniProtKB-UniRule"/>
</dbReference>
<feature type="compositionally biased region" description="Basic and acidic residues" evidence="8">
    <location>
        <begin position="3212"/>
        <end position="3223"/>
    </location>
</feature>
<dbReference type="InterPro" id="IPR013986">
    <property type="entry name" value="DExx_box_DNA_helicase_dom_sf"/>
</dbReference>
<dbReference type="SUPFAM" id="SSF52540">
    <property type="entry name" value="P-loop containing nucleoside triphosphate hydrolases"/>
    <property type="match status" value="1"/>
</dbReference>
<feature type="domain" description="UvrD-like helicase ATP-binding" evidence="9">
    <location>
        <begin position="1539"/>
        <end position="1949"/>
    </location>
</feature>
<feature type="compositionally biased region" description="Basic and acidic residues" evidence="8">
    <location>
        <begin position="3583"/>
        <end position="3595"/>
    </location>
</feature>
<dbReference type="PANTHER" id="PTHR21529:SF4">
    <property type="entry name" value="TPR AND ANKYRIN REPEAT-CONTAINING PROTEIN 1"/>
    <property type="match status" value="1"/>
</dbReference>
<feature type="region of interest" description="Disordered" evidence="8">
    <location>
        <begin position="664"/>
        <end position="717"/>
    </location>
</feature>
<dbReference type="Gene3D" id="3.40.50.300">
    <property type="entry name" value="P-loop containing nucleotide triphosphate hydrolases"/>
    <property type="match status" value="2"/>
</dbReference>
<dbReference type="Proteomes" id="UP001465755">
    <property type="component" value="Unassembled WGS sequence"/>
</dbReference>
<dbReference type="PROSITE" id="PS51198">
    <property type="entry name" value="UVRD_HELICASE_ATP_BIND"/>
    <property type="match status" value="1"/>
</dbReference>
<dbReference type="EMBL" id="JALJOQ010000032">
    <property type="protein sequence ID" value="KAK9807285.1"/>
    <property type="molecule type" value="Genomic_DNA"/>
</dbReference>
<evidence type="ECO:0000256" key="2">
    <source>
        <dbReference type="ARBA" id="ARBA00022801"/>
    </source>
</evidence>
<evidence type="ECO:0000256" key="7">
    <source>
        <dbReference type="SAM" id="Coils"/>
    </source>
</evidence>
<keyword evidence="2 6" id="KW-0378">Hydrolase</keyword>
<feature type="compositionally biased region" description="Acidic residues" evidence="8">
    <location>
        <begin position="3251"/>
        <end position="3266"/>
    </location>
</feature>
<feature type="compositionally biased region" description="Basic and acidic residues" evidence="8">
    <location>
        <begin position="664"/>
        <end position="674"/>
    </location>
</feature>
<dbReference type="Pfam" id="PF13361">
    <property type="entry name" value="UvrD_C"/>
    <property type="match status" value="1"/>
</dbReference>
<dbReference type="PROSITE" id="PS50297">
    <property type="entry name" value="ANK_REP_REGION"/>
    <property type="match status" value="1"/>
</dbReference>